<keyword evidence="7" id="KW-1003">Cell membrane</keyword>
<dbReference type="OrthoDB" id="9802471at2"/>
<dbReference type="PRINTS" id="PR00125">
    <property type="entry name" value="ATPASEDELTA"/>
</dbReference>
<proteinExistence type="inferred from homology"/>
<keyword evidence="5 7" id="KW-0472">Membrane</keyword>
<protein>
    <recommendedName>
        <fullName evidence="7">ATP synthase subunit delta</fullName>
    </recommendedName>
    <alternativeName>
        <fullName evidence="7">ATP synthase F(1) sector subunit delta</fullName>
    </alternativeName>
    <alternativeName>
        <fullName evidence="7">F-type ATPase subunit delta</fullName>
        <shortName evidence="7">F-ATPase subunit delta</shortName>
    </alternativeName>
</protein>
<keyword evidence="2 7" id="KW-0813">Transport</keyword>
<evidence type="ECO:0000313" key="9">
    <source>
        <dbReference type="Proteomes" id="UP000294616"/>
    </source>
</evidence>
<dbReference type="HAMAP" id="MF_01416">
    <property type="entry name" value="ATP_synth_delta_bact"/>
    <property type="match status" value="1"/>
</dbReference>
<dbReference type="GO" id="GO:0046933">
    <property type="term" value="F:proton-transporting ATP synthase activity, rotational mechanism"/>
    <property type="evidence" value="ECO:0007669"/>
    <property type="project" value="UniProtKB-UniRule"/>
</dbReference>
<dbReference type="Pfam" id="PF00213">
    <property type="entry name" value="OSCP"/>
    <property type="match status" value="1"/>
</dbReference>
<keyword evidence="7" id="KW-0139">CF(1)</keyword>
<dbReference type="Proteomes" id="UP000294616">
    <property type="component" value="Unassembled WGS sequence"/>
</dbReference>
<evidence type="ECO:0000256" key="4">
    <source>
        <dbReference type="ARBA" id="ARBA00023065"/>
    </source>
</evidence>
<dbReference type="InterPro" id="IPR000711">
    <property type="entry name" value="ATPase_OSCP/dsu"/>
</dbReference>
<keyword evidence="9" id="KW-1185">Reference proteome</keyword>
<organism evidence="8 9">
    <name type="scientific">Albibacterium bauzanense</name>
    <dbReference type="NCBI Taxonomy" id="653929"/>
    <lineage>
        <taxon>Bacteria</taxon>
        <taxon>Pseudomonadati</taxon>
        <taxon>Bacteroidota</taxon>
        <taxon>Sphingobacteriia</taxon>
        <taxon>Sphingobacteriales</taxon>
        <taxon>Sphingobacteriaceae</taxon>
        <taxon>Albibacterium</taxon>
    </lineage>
</organism>
<comment type="function">
    <text evidence="7">This protein is part of the stalk that links CF(0) to CF(1). It either transmits conformational changes from CF(0) to CF(1) or is implicated in proton conduction.</text>
</comment>
<dbReference type="PANTHER" id="PTHR11910">
    <property type="entry name" value="ATP SYNTHASE DELTA CHAIN"/>
    <property type="match status" value="1"/>
</dbReference>
<dbReference type="InterPro" id="IPR026015">
    <property type="entry name" value="ATP_synth_OSCP/delta_N_sf"/>
</dbReference>
<evidence type="ECO:0000256" key="6">
    <source>
        <dbReference type="ARBA" id="ARBA00023310"/>
    </source>
</evidence>
<dbReference type="SUPFAM" id="SSF47928">
    <property type="entry name" value="N-terminal domain of the delta subunit of the F1F0-ATP synthase"/>
    <property type="match status" value="1"/>
</dbReference>
<sequence>MSEFRVASRYAKSLIDLAREQNALDAIYADMLQVIEVIKSNSQLQAVLKNPIIKLDKKESILSNIFGKSAHPVLISFFKLLIEKGRAGVLFATAKEFIVEFNQEKGIVEASVLSASPFSSEQQEQIISLVKEEYGSQVILSNEIDPELIGGFILTVGDRQIDASIAGKLNRLEQHFLK</sequence>
<comment type="caution">
    <text evidence="8">The sequence shown here is derived from an EMBL/GenBank/DDBJ whole genome shotgun (WGS) entry which is preliminary data.</text>
</comment>
<evidence type="ECO:0000256" key="7">
    <source>
        <dbReference type="HAMAP-Rule" id="MF_01416"/>
    </source>
</evidence>
<dbReference type="RefSeq" id="WP_132224365.1">
    <property type="nucleotide sequence ID" value="NZ_SMGO01000002.1"/>
</dbReference>
<comment type="subcellular location">
    <subcellularLocation>
        <location evidence="7">Cell membrane</location>
        <topology evidence="7">Peripheral membrane protein</topology>
    </subcellularLocation>
    <subcellularLocation>
        <location evidence="1">Membrane</location>
    </subcellularLocation>
</comment>
<keyword evidence="6 7" id="KW-0066">ATP synthesis</keyword>
<comment type="function">
    <text evidence="7">F(1)F(0) ATP synthase produces ATP from ADP in the presence of a proton or sodium gradient. F-type ATPases consist of two structural domains, F(1) containing the extramembraneous catalytic core and F(0) containing the membrane proton channel, linked together by a central stalk and a peripheral stalk. During catalysis, ATP synthesis in the catalytic domain of F(1) is coupled via a rotary mechanism of the central stalk subunits to proton translocation.</text>
</comment>
<keyword evidence="3 7" id="KW-0375">Hydrogen ion transport</keyword>
<keyword evidence="4 7" id="KW-0406">Ion transport</keyword>
<dbReference type="Gene3D" id="1.10.520.20">
    <property type="entry name" value="N-terminal domain of the delta subunit of the F1F0-ATP synthase"/>
    <property type="match status" value="1"/>
</dbReference>
<accession>A0A4R1LVG6</accession>
<dbReference type="AlphaFoldDB" id="A0A4R1LVG6"/>
<dbReference type="GO" id="GO:0005886">
    <property type="term" value="C:plasma membrane"/>
    <property type="evidence" value="ECO:0007669"/>
    <property type="project" value="UniProtKB-SubCell"/>
</dbReference>
<evidence type="ECO:0000256" key="1">
    <source>
        <dbReference type="ARBA" id="ARBA00004370"/>
    </source>
</evidence>
<name>A0A4R1LVG6_9SPHI</name>
<dbReference type="NCBIfam" id="TIGR01145">
    <property type="entry name" value="ATP_synt_delta"/>
    <property type="match status" value="1"/>
</dbReference>
<evidence type="ECO:0000313" key="8">
    <source>
        <dbReference type="EMBL" id="TCK83406.1"/>
    </source>
</evidence>
<gene>
    <name evidence="7" type="primary">atpH</name>
    <name evidence="8" type="ORF">C8N28_2007</name>
</gene>
<reference evidence="8 9" key="1">
    <citation type="submission" date="2019-03" db="EMBL/GenBank/DDBJ databases">
        <title>Genomic Encyclopedia of Archaeal and Bacterial Type Strains, Phase II (KMG-II): from individual species to whole genera.</title>
        <authorList>
            <person name="Goeker M."/>
        </authorList>
    </citation>
    <scope>NUCLEOTIDE SEQUENCE [LARGE SCALE GENOMIC DNA]</scope>
    <source>
        <strain evidence="8 9">DSM 22554</strain>
    </source>
</reference>
<dbReference type="GO" id="GO:0045259">
    <property type="term" value="C:proton-transporting ATP synthase complex"/>
    <property type="evidence" value="ECO:0007669"/>
    <property type="project" value="UniProtKB-KW"/>
</dbReference>
<dbReference type="EMBL" id="SMGO01000002">
    <property type="protein sequence ID" value="TCK83406.1"/>
    <property type="molecule type" value="Genomic_DNA"/>
</dbReference>
<evidence type="ECO:0000256" key="2">
    <source>
        <dbReference type="ARBA" id="ARBA00022448"/>
    </source>
</evidence>
<evidence type="ECO:0000256" key="5">
    <source>
        <dbReference type="ARBA" id="ARBA00023136"/>
    </source>
</evidence>
<comment type="similarity">
    <text evidence="7">Belongs to the ATPase delta chain family.</text>
</comment>
<evidence type="ECO:0000256" key="3">
    <source>
        <dbReference type="ARBA" id="ARBA00022781"/>
    </source>
</evidence>